<evidence type="ECO:0000313" key="3">
    <source>
        <dbReference type="Proteomes" id="UP000192796"/>
    </source>
</evidence>
<keyword evidence="1" id="KW-0472">Membrane</keyword>
<dbReference type="AlphaFoldDB" id="A0A1V9G853"/>
<keyword evidence="1" id="KW-0812">Transmembrane</keyword>
<dbReference type="EMBL" id="LVYD01000001">
    <property type="protein sequence ID" value="OQP66815.1"/>
    <property type="molecule type" value="Genomic_DNA"/>
</dbReference>
<sequence length="75" mass="8898">MYKHYINNFFKNTHMQVLFYGIDSLFLQWFFIGYWILKTGLDVYPGPFLFLYLPVPGKPAKSNDRPPVNDAHVKQ</sequence>
<evidence type="ECO:0000313" key="2">
    <source>
        <dbReference type="EMBL" id="OQP66815.1"/>
    </source>
</evidence>
<organism evidence="2 3">
    <name type="scientific">Niastella vici</name>
    <dbReference type="NCBI Taxonomy" id="1703345"/>
    <lineage>
        <taxon>Bacteria</taxon>
        <taxon>Pseudomonadati</taxon>
        <taxon>Bacteroidota</taxon>
        <taxon>Chitinophagia</taxon>
        <taxon>Chitinophagales</taxon>
        <taxon>Chitinophagaceae</taxon>
        <taxon>Niastella</taxon>
    </lineage>
</organism>
<dbReference type="STRING" id="1703345.A3860_00130"/>
<gene>
    <name evidence="2" type="ORF">A3860_00130</name>
</gene>
<protein>
    <submittedName>
        <fullName evidence="2">Uncharacterized protein</fullName>
    </submittedName>
</protein>
<accession>A0A1V9G853</accession>
<reference evidence="2 3" key="1">
    <citation type="submission" date="2016-03" db="EMBL/GenBank/DDBJ databases">
        <title>Niastella vici sp. nov., isolated from farmland soil.</title>
        <authorList>
            <person name="Chen L."/>
            <person name="Wang D."/>
            <person name="Yang S."/>
            <person name="Wang G."/>
        </authorList>
    </citation>
    <scope>NUCLEOTIDE SEQUENCE [LARGE SCALE GENOMIC DNA]</scope>
    <source>
        <strain evidence="2 3">DJ57</strain>
    </source>
</reference>
<feature type="transmembrane region" description="Helical" evidence="1">
    <location>
        <begin position="17"/>
        <end position="37"/>
    </location>
</feature>
<proteinExistence type="predicted"/>
<evidence type="ECO:0000256" key="1">
    <source>
        <dbReference type="SAM" id="Phobius"/>
    </source>
</evidence>
<keyword evidence="3" id="KW-1185">Reference proteome</keyword>
<name>A0A1V9G853_9BACT</name>
<comment type="caution">
    <text evidence="2">The sequence shown here is derived from an EMBL/GenBank/DDBJ whole genome shotgun (WGS) entry which is preliminary data.</text>
</comment>
<dbReference type="Proteomes" id="UP000192796">
    <property type="component" value="Unassembled WGS sequence"/>
</dbReference>
<keyword evidence="1" id="KW-1133">Transmembrane helix</keyword>